<sequence>MPEQLPQENSIPRNQISRVVHKLKSRLRGTGDRNVSRIRRRRKMTGLLWKSLPTLIVLLLSAGYVWMLAIPIPQLGQRTYIDENALQPGQVRTYWDWADVHRADRYLEGLEQLRNRNASSDEISQHIATEFAKIGIPASTQRYSFSTTAGETNGTNAYAVLSSPRASGAEAIIISASWLSRTGEGDGTPNLRGASTVLALANFLKGYSLWAKDLVFVISDGYLDGMQAWISTYHGASQPNMYAEPLELSSGVVWTALNIDYPGHSFSHLGVFFEGLNGRLPNQDLINSLYVITRHTAGVPVVVYDHLDPYEFPGRKAELAGLPAWLPPAVKDNDEVVEYGYRAKDVLRHVKYQARGQASGVHGLLHQFRIDAITLFAVPATGPHGFHAIGRIVESTLRTTNNLLERLHASFFFYILVGTHMFLKIGMYLPSAVLISTALMFGGLKAWVEAGWTQEPVQPDSVAVEKKGPLDGLQTTWVTRCRPVLKPLGIMLAMHVAGVVLFFIISRPWFIANQQVYSLPVFALFSAIPLASLLLPSSDTPSSSEAPLPLLLRALTLCLASTVTSIISVLNFSLAATLAFTLGVPLSLATPTRSPLLRLLKTVAYACLGLGWMVLAPEEVKHAVWNWEVLGVWFAPFVCVVYTPLLLQAAIVSILPP</sequence>
<dbReference type="Gene3D" id="3.40.630.10">
    <property type="entry name" value="Zn peptidases"/>
    <property type="match status" value="1"/>
</dbReference>
<protein>
    <recommendedName>
        <fullName evidence="4">Gaa1-domain-containing protein</fullName>
    </recommendedName>
</protein>
<dbReference type="GO" id="GO:0016255">
    <property type="term" value="P:attachment of GPI anchor to protein"/>
    <property type="evidence" value="ECO:0007669"/>
    <property type="project" value="TreeGrafter"/>
</dbReference>
<organism evidence="2 3">
    <name type="scientific">Ceriporiopsis subvermispora (strain B)</name>
    <name type="common">White-rot fungus</name>
    <name type="synonym">Gelatoporia subvermispora</name>
    <dbReference type="NCBI Taxonomy" id="914234"/>
    <lineage>
        <taxon>Eukaryota</taxon>
        <taxon>Fungi</taxon>
        <taxon>Dikarya</taxon>
        <taxon>Basidiomycota</taxon>
        <taxon>Agaricomycotina</taxon>
        <taxon>Agaricomycetes</taxon>
        <taxon>Polyporales</taxon>
        <taxon>Gelatoporiaceae</taxon>
        <taxon>Gelatoporia</taxon>
    </lineage>
</organism>
<accession>M2QLZ9</accession>
<name>M2QLZ9_CERS8</name>
<keyword evidence="1" id="KW-0812">Transmembrane</keyword>
<dbReference type="EMBL" id="KB445795">
    <property type="protein sequence ID" value="EMD38058.1"/>
    <property type="molecule type" value="Genomic_DNA"/>
</dbReference>
<dbReference type="Pfam" id="PF04114">
    <property type="entry name" value="Gaa1"/>
    <property type="match status" value="1"/>
</dbReference>
<dbReference type="STRING" id="914234.M2QLZ9"/>
<keyword evidence="3" id="KW-1185">Reference proteome</keyword>
<evidence type="ECO:0000256" key="1">
    <source>
        <dbReference type="SAM" id="Phobius"/>
    </source>
</evidence>
<feature type="transmembrane region" description="Helical" evidence="1">
    <location>
        <begin position="47"/>
        <end position="69"/>
    </location>
</feature>
<feature type="transmembrane region" description="Helical" evidence="1">
    <location>
        <begin position="634"/>
        <end position="655"/>
    </location>
</feature>
<dbReference type="AlphaFoldDB" id="M2QLZ9"/>
<reference evidence="2 3" key="1">
    <citation type="journal article" date="2012" name="Proc. Natl. Acad. Sci. U.S.A.">
        <title>Comparative genomics of Ceriporiopsis subvermispora and Phanerochaete chrysosporium provide insight into selective ligninolysis.</title>
        <authorList>
            <person name="Fernandez-Fueyo E."/>
            <person name="Ruiz-Duenas F.J."/>
            <person name="Ferreira P."/>
            <person name="Floudas D."/>
            <person name="Hibbett D.S."/>
            <person name="Canessa P."/>
            <person name="Larrondo L.F."/>
            <person name="James T.Y."/>
            <person name="Seelenfreund D."/>
            <person name="Lobos S."/>
            <person name="Polanco R."/>
            <person name="Tello M."/>
            <person name="Honda Y."/>
            <person name="Watanabe T."/>
            <person name="Watanabe T."/>
            <person name="Ryu J.S."/>
            <person name="Kubicek C.P."/>
            <person name="Schmoll M."/>
            <person name="Gaskell J."/>
            <person name="Hammel K.E."/>
            <person name="St John F.J."/>
            <person name="Vanden Wymelenberg A."/>
            <person name="Sabat G."/>
            <person name="Splinter BonDurant S."/>
            <person name="Syed K."/>
            <person name="Yadav J.S."/>
            <person name="Doddapaneni H."/>
            <person name="Subramanian V."/>
            <person name="Lavin J.L."/>
            <person name="Oguiza J.A."/>
            <person name="Perez G."/>
            <person name="Pisabarro A.G."/>
            <person name="Ramirez L."/>
            <person name="Santoyo F."/>
            <person name="Master E."/>
            <person name="Coutinho P.M."/>
            <person name="Henrissat B."/>
            <person name="Lombard V."/>
            <person name="Magnuson J.K."/>
            <person name="Kuees U."/>
            <person name="Hori C."/>
            <person name="Igarashi K."/>
            <person name="Samejima M."/>
            <person name="Held B.W."/>
            <person name="Barry K.W."/>
            <person name="LaButti K.M."/>
            <person name="Lapidus A."/>
            <person name="Lindquist E.A."/>
            <person name="Lucas S.M."/>
            <person name="Riley R."/>
            <person name="Salamov A.A."/>
            <person name="Hoffmeister D."/>
            <person name="Schwenk D."/>
            <person name="Hadar Y."/>
            <person name="Yarden O."/>
            <person name="de Vries R.P."/>
            <person name="Wiebenga A."/>
            <person name="Stenlid J."/>
            <person name="Eastwood D."/>
            <person name="Grigoriev I.V."/>
            <person name="Berka R.M."/>
            <person name="Blanchette R.A."/>
            <person name="Kersten P."/>
            <person name="Martinez A.T."/>
            <person name="Vicuna R."/>
            <person name="Cullen D."/>
        </authorList>
    </citation>
    <scope>NUCLEOTIDE SEQUENCE [LARGE SCALE GENOMIC DNA]</scope>
    <source>
        <strain evidence="2 3">B</strain>
    </source>
</reference>
<dbReference type="InterPro" id="IPR007246">
    <property type="entry name" value="Gaa1"/>
</dbReference>
<dbReference type="OrthoDB" id="445301at2759"/>
<feature type="transmembrane region" description="Helical" evidence="1">
    <location>
        <begin position="484"/>
        <end position="504"/>
    </location>
</feature>
<dbReference type="PANTHER" id="PTHR13304">
    <property type="entry name" value="GLYCOSYLPHOSPHATIDYLINOSITOL ANCHOR ATTACHMENT 1 PROTEIN"/>
    <property type="match status" value="1"/>
</dbReference>
<dbReference type="HOGENOM" id="CLU_007442_0_0_1"/>
<keyword evidence="1" id="KW-1133">Transmembrane helix</keyword>
<gene>
    <name evidence="2" type="ORF">CERSUDRAFT_104676</name>
</gene>
<dbReference type="Proteomes" id="UP000016930">
    <property type="component" value="Unassembled WGS sequence"/>
</dbReference>
<feature type="transmembrane region" description="Helical" evidence="1">
    <location>
        <begin position="516"/>
        <end position="534"/>
    </location>
</feature>
<feature type="transmembrane region" description="Helical" evidence="1">
    <location>
        <begin position="596"/>
        <end position="614"/>
    </location>
</feature>
<evidence type="ECO:0008006" key="4">
    <source>
        <dbReference type="Google" id="ProtNLM"/>
    </source>
</evidence>
<dbReference type="GO" id="GO:0042765">
    <property type="term" value="C:GPI-anchor transamidase complex"/>
    <property type="evidence" value="ECO:0007669"/>
    <property type="project" value="InterPro"/>
</dbReference>
<evidence type="ECO:0000313" key="3">
    <source>
        <dbReference type="Proteomes" id="UP000016930"/>
    </source>
</evidence>
<feature type="transmembrane region" description="Helical" evidence="1">
    <location>
        <begin position="554"/>
        <end position="584"/>
    </location>
</feature>
<dbReference type="PANTHER" id="PTHR13304:SF0">
    <property type="entry name" value="GLYCOSYLPHOSPHATIDYLINOSITOL ANCHOR ATTACHMENT 1 PROTEIN"/>
    <property type="match status" value="1"/>
</dbReference>
<evidence type="ECO:0000313" key="2">
    <source>
        <dbReference type="EMBL" id="EMD38058.1"/>
    </source>
</evidence>
<proteinExistence type="predicted"/>
<keyword evidence="1" id="KW-0472">Membrane</keyword>